<organism evidence="1 2">
    <name type="scientific">Acetonema longum DSM 6540</name>
    <dbReference type="NCBI Taxonomy" id="1009370"/>
    <lineage>
        <taxon>Bacteria</taxon>
        <taxon>Bacillati</taxon>
        <taxon>Bacillota</taxon>
        <taxon>Negativicutes</taxon>
        <taxon>Acetonemataceae</taxon>
        <taxon>Acetonema</taxon>
    </lineage>
</organism>
<feature type="non-terminal residue" evidence="1">
    <location>
        <position position="145"/>
    </location>
</feature>
<comment type="caution">
    <text evidence="1">The sequence shown here is derived from an EMBL/GenBank/DDBJ whole genome shotgun (WGS) entry which is preliminary data.</text>
</comment>
<reference evidence="1 2" key="1">
    <citation type="journal article" date="2011" name="EMBO J.">
        <title>Structural diversity of bacterial flagellar motors.</title>
        <authorList>
            <person name="Chen S."/>
            <person name="Beeby M."/>
            <person name="Murphy G.E."/>
            <person name="Leadbetter J.R."/>
            <person name="Hendrixson D.R."/>
            <person name="Briegel A."/>
            <person name="Li Z."/>
            <person name="Shi J."/>
            <person name="Tocheva E.I."/>
            <person name="Muller A."/>
            <person name="Dobro M.J."/>
            <person name="Jensen G.J."/>
        </authorList>
    </citation>
    <scope>NUCLEOTIDE SEQUENCE [LARGE SCALE GENOMIC DNA]</scope>
    <source>
        <strain evidence="1 2">DSM 6540</strain>
    </source>
</reference>
<dbReference type="Proteomes" id="UP000003240">
    <property type="component" value="Unassembled WGS sequence"/>
</dbReference>
<dbReference type="GO" id="GO:0006352">
    <property type="term" value="P:DNA-templated transcription initiation"/>
    <property type="evidence" value="ECO:0007669"/>
    <property type="project" value="InterPro"/>
</dbReference>
<dbReference type="Gene3D" id="1.10.1740.10">
    <property type="match status" value="1"/>
</dbReference>
<evidence type="ECO:0000313" key="1">
    <source>
        <dbReference type="EMBL" id="EGO65813.1"/>
    </source>
</evidence>
<accession>F7NDR9</accession>
<protein>
    <recommendedName>
        <fullName evidence="3">RNA polymerase sigma-70 region 2 domain-containing protein</fullName>
    </recommendedName>
</protein>
<evidence type="ECO:0000313" key="2">
    <source>
        <dbReference type="Proteomes" id="UP000003240"/>
    </source>
</evidence>
<sequence>MRDDELLIRAKSGNEQAIEELAQIVFLKVLPILNVKFGKSELEPLIEDGVIVALQKFLSDSSVRASTIPSFKCWISTVASNYVVDMMRKTRKNVCSSYINEYNEEVEREFEAEVNIEEDTIKDTFLQQVTPLLDEAVALLDSRDQ</sequence>
<dbReference type="SUPFAM" id="SSF88946">
    <property type="entry name" value="Sigma2 domain of RNA polymerase sigma factors"/>
    <property type="match status" value="1"/>
</dbReference>
<dbReference type="AlphaFoldDB" id="F7NDR9"/>
<keyword evidence="2" id="KW-1185">Reference proteome</keyword>
<evidence type="ECO:0008006" key="3">
    <source>
        <dbReference type="Google" id="ProtNLM"/>
    </source>
</evidence>
<dbReference type="GO" id="GO:0003700">
    <property type="term" value="F:DNA-binding transcription factor activity"/>
    <property type="evidence" value="ECO:0007669"/>
    <property type="project" value="InterPro"/>
</dbReference>
<gene>
    <name evidence="1" type="ORF">ALO_00880</name>
</gene>
<name>F7NDR9_9FIRM</name>
<dbReference type="RefSeq" id="WP_004091803.1">
    <property type="nucleotide sequence ID" value="NZ_AFGF01000011.1"/>
</dbReference>
<dbReference type="InterPro" id="IPR013325">
    <property type="entry name" value="RNA_pol_sigma_r2"/>
</dbReference>
<proteinExistence type="predicted"/>
<dbReference type="OrthoDB" id="9785675at2"/>
<dbReference type="EMBL" id="AFGF01000011">
    <property type="protein sequence ID" value="EGO65813.1"/>
    <property type="molecule type" value="Genomic_DNA"/>
</dbReference>